<sequence length="1277" mass="142495">MMHSPQLNSSRFIFCVLLAFVYPKYVIPGFQEAITTDLKALGQVTAIPGTPSSTSELRNVAHPTYVPHFNDHRAYLLQPSLWLTTGYYGYIYPGDSSNHHSAKTSSLPSNPMMPVPPRISDGSRGNSRRILTNGKFFDTRSGPSKDSSSMTSVGSQMIIGHQASTQKSFDPELTQRMLNCEPFTPGPRQIKSQKEGKDFQVRTRIQNQADIETNPNGIDLHLHPVRTSGNPLGYQADQSRDPVDELAKHSASKVPCRTKESTGILSSSNDYLETNPDDLMNVKNFIKTFGCVIPSAVVDDKRPGSNGPHGSDEFLQENSKVGKFNDNAELDEAPTSSHTDPLSSPVSNVISKQSPRVEPPDDPNWIVKNPEQAQPPEKPESLPSRGHEIEYPRLTSTSEESNAAQRGKSSHLSQEGSNTEGAAPDYKTKKKQENPHEKSAQTFPLAKSHGSSEKINSPRSSQFTVSFTSKQKGDKAKGSPSPSQRPSQFPGQTKVKGTDYLQPSQNILDQKDPQVKAKTLSLLGIEQPKNTDPAPQSTIQSGTPRNNKKLHASTDQLSQQAKTEFFTKTNDGHKRHKIEADAKASSIRLTKPILKTGRFSVRKSLENLEKIQIKGKLNIGDVGTEASTTATKKSLLPQDYAQEFKHHSKASTDTDTILATNNEHLSNLFESPLSTFAQPTNSNPKIGILPSQENQVHHSPTNSQESLQLKISTLKECVQDPIKDPGSIEILTSQAIKTIQKQLDQPTSGRKEETHPTIKETVKGSSKSGDNSQHPGRLECYHISIPNPIPTQSNPSSNTKFKSVPISQHSNGFDDQSPTQISRQILSLTPKNIKPLNKITPQIETLKDTGLEASSWSMASGNHKAHASSKLLQSPPSFMTDDQNRKINYKAIISLEAAFGESIQSKNPETCQTTTKRKSGVHLVPMLPLRGYLHVENCSNHVPVGFITNDEYQNLLSLWRKDSNAYQKVESGISNELGAFEAARRINALRRQIVSHRISRKWSRVRGAWFGYNINNPTAAIGTENLLGLSIEPKDFRDIPISSTLARSRKQMWGSKPELGMLWGQAEMERQFEMRSYLAQRTNPFFWWEDYDLNMESKLFGLDITTILKVGDSLQFGTKFLVSRGYGRLSIDSAYALLLDVMTDTKRPLPWIESSERAWFYRLSDGLYERRLRRLSQLISNRNPQKNPFSAEILAQKMDGNYLSSARGYRMGEELLWVDQGRPLDELLENMKNRNPAVSDPMLDLPEPEQYPTWEEFKDILATSAHYFWLSFKNIFG</sequence>
<evidence type="ECO:0000313" key="4">
    <source>
        <dbReference type="Proteomes" id="UP001164743"/>
    </source>
</evidence>
<feature type="compositionally biased region" description="Polar residues" evidence="1">
    <location>
        <begin position="763"/>
        <end position="774"/>
    </location>
</feature>
<feature type="compositionally biased region" description="Basic and acidic residues" evidence="1">
    <location>
        <begin position="377"/>
        <end position="391"/>
    </location>
</feature>
<evidence type="ECO:0000256" key="2">
    <source>
        <dbReference type="SAM" id="SignalP"/>
    </source>
</evidence>
<dbReference type="GeneID" id="77808549"/>
<protein>
    <submittedName>
        <fullName evidence="3">Uncharacterized protein</fullName>
    </submittedName>
</protein>
<accession>A0ABY7CEV0</accession>
<evidence type="ECO:0000256" key="1">
    <source>
        <dbReference type="SAM" id="MobiDB-lite"/>
    </source>
</evidence>
<dbReference type="EMBL" id="CP110423">
    <property type="protein sequence ID" value="WAQ83295.1"/>
    <property type="molecule type" value="Genomic_DNA"/>
</dbReference>
<feature type="compositionally biased region" description="Polar residues" evidence="1">
    <location>
        <begin position="394"/>
        <end position="404"/>
    </location>
</feature>
<evidence type="ECO:0000313" key="3">
    <source>
        <dbReference type="EMBL" id="WAQ83295.1"/>
    </source>
</evidence>
<gene>
    <name evidence="3" type="ORF">PtA15_3A664</name>
</gene>
<dbReference type="RefSeq" id="XP_053018850.1">
    <property type="nucleotide sequence ID" value="XM_053167654.1"/>
</dbReference>
<feature type="region of interest" description="Disordered" evidence="1">
    <location>
        <begin position="99"/>
        <end position="127"/>
    </location>
</feature>
<feature type="compositionally biased region" description="Basic and acidic residues" evidence="1">
    <location>
        <begin position="749"/>
        <end position="762"/>
    </location>
</feature>
<keyword evidence="4" id="KW-1185">Reference proteome</keyword>
<feature type="chain" id="PRO_5045897572" evidence="2">
    <location>
        <begin position="24"/>
        <end position="1277"/>
    </location>
</feature>
<feature type="region of interest" description="Disordered" evidence="1">
    <location>
        <begin position="741"/>
        <end position="818"/>
    </location>
</feature>
<feature type="compositionally biased region" description="Polar residues" evidence="1">
    <location>
        <begin position="790"/>
        <end position="818"/>
    </location>
</feature>
<reference evidence="3" key="1">
    <citation type="submission" date="2022-10" db="EMBL/GenBank/DDBJ databases">
        <title>Puccinia triticina Genome sequencing and assembly.</title>
        <authorList>
            <person name="Li C."/>
        </authorList>
    </citation>
    <scope>NUCLEOTIDE SEQUENCE</scope>
    <source>
        <strain evidence="3">Pt15</strain>
    </source>
</reference>
<feature type="compositionally biased region" description="Polar residues" evidence="1">
    <location>
        <begin position="261"/>
        <end position="272"/>
    </location>
</feature>
<dbReference type="Proteomes" id="UP001164743">
    <property type="component" value="Chromosome 3A"/>
</dbReference>
<feature type="region of interest" description="Disordered" evidence="1">
    <location>
        <begin position="328"/>
        <end position="559"/>
    </location>
</feature>
<name>A0ABY7CEV0_9BASI</name>
<feature type="compositionally biased region" description="Low complexity" evidence="1">
    <location>
        <begin position="479"/>
        <end position="492"/>
    </location>
</feature>
<feature type="compositionally biased region" description="Polar residues" evidence="1">
    <location>
        <begin position="334"/>
        <end position="354"/>
    </location>
</feature>
<organism evidence="3 4">
    <name type="scientific">Puccinia triticina</name>
    <dbReference type="NCBI Taxonomy" id="208348"/>
    <lineage>
        <taxon>Eukaryota</taxon>
        <taxon>Fungi</taxon>
        <taxon>Dikarya</taxon>
        <taxon>Basidiomycota</taxon>
        <taxon>Pucciniomycotina</taxon>
        <taxon>Pucciniomycetes</taxon>
        <taxon>Pucciniales</taxon>
        <taxon>Pucciniaceae</taxon>
        <taxon>Puccinia</taxon>
    </lineage>
</organism>
<keyword evidence="2" id="KW-0732">Signal</keyword>
<feature type="region of interest" description="Disordered" evidence="1">
    <location>
        <begin position="248"/>
        <end position="274"/>
    </location>
</feature>
<feature type="signal peptide" evidence="2">
    <location>
        <begin position="1"/>
        <end position="23"/>
    </location>
</feature>
<feature type="compositionally biased region" description="Polar residues" evidence="1">
    <location>
        <begin position="528"/>
        <end position="545"/>
    </location>
</feature>
<proteinExistence type="predicted"/>
<feature type="compositionally biased region" description="Polar residues" evidence="1">
    <location>
        <begin position="453"/>
        <end position="470"/>
    </location>
</feature>
<feature type="compositionally biased region" description="Polar residues" evidence="1">
    <location>
        <begin position="410"/>
        <end position="420"/>
    </location>
</feature>